<keyword evidence="3" id="KW-1185">Reference proteome</keyword>
<dbReference type="Proteomes" id="UP000658278">
    <property type="component" value="Unassembled WGS sequence"/>
</dbReference>
<feature type="signal peptide" evidence="1">
    <location>
        <begin position="1"/>
        <end position="24"/>
    </location>
</feature>
<evidence type="ECO:0000313" key="2">
    <source>
        <dbReference type="EMBL" id="MBK1825559.1"/>
    </source>
</evidence>
<evidence type="ECO:0000313" key="3">
    <source>
        <dbReference type="Proteomes" id="UP000658278"/>
    </source>
</evidence>
<evidence type="ECO:0000256" key="1">
    <source>
        <dbReference type="SAM" id="SignalP"/>
    </source>
</evidence>
<sequence length="233" mass="24368">MKIPKNTRWMTALAPWLFAATVQAAITHVDPVDIAIPTDFGGIYIDLNAATTSGSTESGSAASDSYTISYSEPPSGDWDVNFIFGGAGMIHNESINVYREGGGTDNLSAVSNLAGSLGLNVLIDGDPIGSAQPLDVASFGASGAFPADSYMGAGSHQFTSGVDGYIGFVLDESTTPLYGWMRVTLNDDGTPGLVKEWAYSDAPIEVGQVPEPTITLMLLAGPACLLLRRRRAA</sequence>
<protein>
    <submittedName>
        <fullName evidence="2">PEP-CTERM sorting domain-containing protein</fullName>
    </submittedName>
</protein>
<organism evidence="2 3">
    <name type="scientific">Haloferula rosea</name>
    <dbReference type="NCBI Taxonomy" id="490093"/>
    <lineage>
        <taxon>Bacteria</taxon>
        <taxon>Pseudomonadati</taxon>
        <taxon>Verrucomicrobiota</taxon>
        <taxon>Verrucomicrobiia</taxon>
        <taxon>Verrucomicrobiales</taxon>
        <taxon>Verrucomicrobiaceae</taxon>
        <taxon>Haloferula</taxon>
    </lineage>
</organism>
<gene>
    <name evidence="2" type="ORF">JIN81_00885</name>
</gene>
<dbReference type="InterPro" id="IPR013424">
    <property type="entry name" value="Ice-binding_C"/>
</dbReference>
<dbReference type="NCBIfam" id="TIGR02595">
    <property type="entry name" value="PEP_CTERM"/>
    <property type="match status" value="1"/>
</dbReference>
<keyword evidence="1" id="KW-0732">Signal</keyword>
<reference evidence="2" key="1">
    <citation type="submission" date="2021-01" db="EMBL/GenBank/DDBJ databases">
        <title>Modified the classification status of verrucomicrobia.</title>
        <authorList>
            <person name="Feng X."/>
        </authorList>
    </citation>
    <scope>NUCLEOTIDE SEQUENCE</scope>
    <source>
        <strain evidence="2">KCTC 22201</strain>
    </source>
</reference>
<accession>A0A934VCT0</accession>
<name>A0A934VCT0_9BACT</name>
<comment type="caution">
    <text evidence="2">The sequence shown here is derived from an EMBL/GenBank/DDBJ whole genome shotgun (WGS) entry which is preliminary data.</text>
</comment>
<proteinExistence type="predicted"/>
<dbReference type="RefSeq" id="WP_200275306.1">
    <property type="nucleotide sequence ID" value="NZ_JAENII010000001.1"/>
</dbReference>
<dbReference type="EMBL" id="JAENII010000001">
    <property type="protein sequence ID" value="MBK1825559.1"/>
    <property type="molecule type" value="Genomic_DNA"/>
</dbReference>
<dbReference type="AlphaFoldDB" id="A0A934VCT0"/>
<feature type="chain" id="PRO_5038037558" evidence="1">
    <location>
        <begin position="25"/>
        <end position="233"/>
    </location>
</feature>